<dbReference type="PANTHER" id="PTHR31973">
    <property type="entry name" value="POLYPROTEIN, PUTATIVE-RELATED"/>
    <property type="match status" value="1"/>
</dbReference>
<evidence type="ECO:0000256" key="1">
    <source>
        <dbReference type="SAM" id="MobiDB-lite"/>
    </source>
</evidence>
<dbReference type="EMBL" id="JABFAB010000001">
    <property type="protein sequence ID" value="MBA0640220.1"/>
    <property type="molecule type" value="Genomic_DNA"/>
</dbReference>
<reference evidence="2 3" key="1">
    <citation type="journal article" date="2019" name="Genome Biol. Evol.">
        <title>Insights into the evolution of the New World diploid cottons (Gossypium, subgenus Houzingenia) based on genome sequencing.</title>
        <authorList>
            <person name="Grover C.E."/>
            <person name="Arick M.A. 2nd"/>
            <person name="Thrash A."/>
            <person name="Conover J.L."/>
            <person name="Sanders W.S."/>
            <person name="Peterson D.G."/>
            <person name="Frelichowski J.E."/>
            <person name="Scheffler J.A."/>
            <person name="Scheffler B.E."/>
            <person name="Wendel J.F."/>
        </authorList>
    </citation>
    <scope>NUCLEOTIDE SEQUENCE [LARGE SCALE GENOMIC DNA]</scope>
    <source>
        <strain evidence="2">57</strain>
        <tissue evidence="2">Leaf</tissue>
    </source>
</reference>
<comment type="caution">
    <text evidence="2">The sequence shown here is derived from an EMBL/GenBank/DDBJ whole genome shotgun (WGS) entry which is preliminary data.</text>
</comment>
<protein>
    <recommendedName>
        <fullName evidence="4">Transposase MuDR plant domain-containing protein</fullName>
    </recommendedName>
</protein>
<organism evidence="2 3">
    <name type="scientific">Gossypium klotzschianum</name>
    <dbReference type="NCBI Taxonomy" id="34286"/>
    <lineage>
        <taxon>Eukaryota</taxon>
        <taxon>Viridiplantae</taxon>
        <taxon>Streptophyta</taxon>
        <taxon>Embryophyta</taxon>
        <taxon>Tracheophyta</taxon>
        <taxon>Spermatophyta</taxon>
        <taxon>Magnoliopsida</taxon>
        <taxon>eudicotyledons</taxon>
        <taxon>Gunneridae</taxon>
        <taxon>Pentapetalae</taxon>
        <taxon>rosids</taxon>
        <taxon>malvids</taxon>
        <taxon>Malvales</taxon>
        <taxon>Malvaceae</taxon>
        <taxon>Malvoideae</taxon>
        <taxon>Gossypium</taxon>
    </lineage>
</organism>
<dbReference type="OrthoDB" id="1888602at2759"/>
<name>A0A7J8TPY9_9ROSI</name>
<sequence>EGDVEGVEFDGEGDDEGVESDGKGDLERVESIGEGDGGGVQVDGEGVSIIGIEVDEYGGVESGGQISLGSTVGKDNDSEVVVDEYAVDFATLDGVDNDADEYASDFATSDGVDNVAATSNGEKEDGNKTEDEHYFSVSFKNKMVTVAMIAQHFEATIKDHPKMKLREIQRRCVSKMHVTVTIDCSYRVKKIMKEKMARNYKEEFGLLRNYAHELRSNMPGSTIKMVVQRVTVDSLPHFKRPLIRLDDCFLNDPFKSEFFTVVERDANDQMFPIAWAVVEVECTDSWGLLIAISDILPRVEHRNCARHVFANWSGRKLGK</sequence>
<dbReference type="AlphaFoldDB" id="A0A7J8TPY9"/>
<keyword evidence="3" id="KW-1185">Reference proteome</keyword>
<evidence type="ECO:0000313" key="3">
    <source>
        <dbReference type="Proteomes" id="UP000593573"/>
    </source>
</evidence>
<dbReference type="PANTHER" id="PTHR31973:SF187">
    <property type="entry name" value="MUTATOR TRANSPOSASE MUDRA PROTEIN"/>
    <property type="match status" value="1"/>
</dbReference>
<evidence type="ECO:0008006" key="4">
    <source>
        <dbReference type="Google" id="ProtNLM"/>
    </source>
</evidence>
<evidence type="ECO:0000313" key="2">
    <source>
        <dbReference type="EMBL" id="MBA0640220.1"/>
    </source>
</evidence>
<feature type="compositionally biased region" description="Acidic residues" evidence="1">
    <location>
        <begin position="1"/>
        <end position="19"/>
    </location>
</feature>
<feature type="compositionally biased region" description="Basic and acidic residues" evidence="1">
    <location>
        <begin position="20"/>
        <end position="31"/>
    </location>
</feature>
<proteinExistence type="predicted"/>
<feature type="non-terminal residue" evidence="2">
    <location>
        <position position="1"/>
    </location>
</feature>
<gene>
    <name evidence="2" type="ORF">Goklo_023180</name>
</gene>
<accession>A0A7J8TPY9</accession>
<feature type="region of interest" description="Disordered" evidence="1">
    <location>
        <begin position="1"/>
        <end position="44"/>
    </location>
</feature>
<dbReference type="Proteomes" id="UP000593573">
    <property type="component" value="Unassembled WGS sequence"/>
</dbReference>